<evidence type="ECO:0000313" key="3">
    <source>
        <dbReference type="Proteomes" id="UP000693970"/>
    </source>
</evidence>
<proteinExistence type="predicted"/>
<keyword evidence="3" id="KW-1185">Reference proteome</keyword>
<reference evidence="2" key="1">
    <citation type="journal article" date="2021" name="Sci. Rep.">
        <title>Diploid genomic architecture of Nitzschia inconspicua, an elite biomass production diatom.</title>
        <authorList>
            <person name="Oliver A."/>
            <person name="Podell S."/>
            <person name="Pinowska A."/>
            <person name="Traller J.C."/>
            <person name="Smith S.R."/>
            <person name="McClure R."/>
            <person name="Beliaev A."/>
            <person name="Bohutskyi P."/>
            <person name="Hill E.A."/>
            <person name="Rabines A."/>
            <person name="Zheng H."/>
            <person name="Allen L.Z."/>
            <person name="Kuo A."/>
            <person name="Grigoriev I.V."/>
            <person name="Allen A.E."/>
            <person name="Hazlebeck D."/>
            <person name="Allen E.E."/>
        </authorList>
    </citation>
    <scope>NUCLEOTIDE SEQUENCE</scope>
    <source>
        <strain evidence="2">Hildebrandi</strain>
    </source>
</reference>
<accession>A0A9K3L4H2</accession>
<dbReference type="PANTHER" id="PTHR22849:SF164">
    <property type="entry name" value="U-BOX DOMAIN-CONTAINING PROTEIN"/>
    <property type="match status" value="1"/>
</dbReference>
<dbReference type="PROSITE" id="PS51698">
    <property type="entry name" value="U_BOX"/>
    <property type="match status" value="1"/>
</dbReference>
<evidence type="ECO:0000313" key="2">
    <source>
        <dbReference type="EMBL" id="KAG7355177.1"/>
    </source>
</evidence>
<reference evidence="2" key="2">
    <citation type="submission" date="2021-04" db="EMBL/GenBank/DDBJ databases">
        <authorList>
            <person name="Podell S."/>
        </authorList>
    </citation>
    <scope>NUCLEOTIDE SEQUENCE</scope>
    <source>
        <strain evidence="2">Hildebrandi</strain>
    </source>
</reference>
<protein>
    <submittedName>
        <fullName evidence="2">U-box domain containing protein</fullName>
    </submittedName>
</protein>
<dbReference type="CDD" id="cd16664">
    <property type="entry name" value="RING-Ubox_PUB"/>
    <property type="match status" value="1"/>
</dbReference>
<gene>
    <name evidence="2" type="ORF">IV203_004533</name>
</gene>
<sequence length="217" mass="24521">MAPFSLPCIFIEETDHPDDDSSSSEDVVENVPEEFICPLTLCVMKDPVVSNDGINYDRTAIVKWLAKGNQSCPLTRQPMKLSSLAPDNRLRKCIQHWRARQGQPIKNKRQFQQPSQRLASLDLVMELSDEMLDRQKARLRQQSQQKKNPSTFSSEILDLLALYDEIIALSEGSSSIIDAVENTADLEAEADTELGEIKKMYDDIMKIGHIKSTVSRP</sequence>
<organism evidence="2 3">
    <name type="scientific">Nitzschia inconspicua</name>
    <dbReference type="NCBI Taxonomy" id="303405"/>
    <lineage>
        <taxon>Eukaryota</taxon>
        <taxon>Sar</taxon>
        <taxon>Stramenopiles</taxon>
        <taxon>Ochrophyta</taxon>
        <taxon>Bacillariophyta</taxon>
        <taxon>Bacillariophyceae</taxon>
        <taxon>Bacillariophycidae</taxon>
        <taxon>Bacillariales</taxon>
        <taxon>Bacillariaceae</taxon>
        <taxon>Nitzschia</taxon>
    </lineage>
</organism>
<dbReference type="InterPro" id="IPR003613">
    <property type="entry name" value="Ubox_domain"/>
</dbReference>
<dbReference type="AlphaFoldDB" id="A0A9K3L4H2"/>
<dbReference type="SMART" id="SM00504">
    <property type="entry name" value="Ubox"/>
    <property type="match status" value="1"/>
</dbReference>
<dbReference type="InterPro" id="IPR045210">
    <property type="entry name" value="RING-Ubox_PUB"/>
</dbReference>
<dbReference type="GO" id="GO:0061630">
    <property type="term" value="F:ubiquitin protein ligase activity"/>
    <property type="evidence" value="ECO:0007669"/>
    <property type="project" value="InterPro"/>
</dbReference>
<dbReference type="PANTHER" id="PTHR22849">
    <property type="entry name" value="WDSAM1 PROTEIN"/>
    <property type="match status" value="1"/>
</dbReference>
<dbReference type="GO" id="GO:0016567">
    <property type="term" value="P:protein ubiquitination"/>
    <property type="evidence" value="ECO:0007669"/>
    <property type="project" value="InterPro"/>
</dbReference>
<name>A0A9K3L4H2_9STRA</name>
<comment type="caution">
    <text evidence="2">The sequence shown here is derived from an EMBL/GenBank/DDBJ whole genome shotgun (WGS) entry which is preliminary data.</text>
</comment>
<feature type="domain" description="U-box" evidence="1">
    <location>
        <begin position="30"/>
        <end position="104"/>
    </location>
</feature>
<dbReference type="InterPro" id="IPR045185">
    <property type="entry name" value="PUB22/23/24-like"/>
</dbReference>
<dbReference type="OrthoDB" id="424220at2759"/>
<dbReference type="Pfam" id="PF04564">
    <property type="entry name" value="U-box"/>
    <property type="match status" value="1"/>
</dbReference>
<dbReference type="Proteomes" id="UP000693970">
    <property type="component" value="Unassembled WGS sequence"/>
</dbReference>
<dbReference type="EMBL" id="JAGRRH010000016">
    <property type="protein sequence ID" value="KAG7355177.1"/>
    <property type="molecule type" value="Genomic_DNA"/>
</dbReference>
<evidence type="ECO:0000259" key="1">
    <source>
        <dbReference type="PROSITE" id="PS51698"/>
    </source>
</evidence>